<evidence type="ECO:0000256" key="1">
    <source>
        <dbReference type="SAM" id="MobiDB-lite"/>
    </source>
</evidence>
<feature type="region of interest" description="Disordered" evidence="1">
    <location>
        <begin position="158"/>
        <end position="235"/>
    </location>
</feature>
<sequence>MTGTIADERTNEQRTNHVQVIQTLLPLHNTFQDMTDIGRTKTTKKNTVSEIQKTPEHTADQTRVMTRTIADERRTESVQVQAFGKNTFLLDSFHRPTPDPDPPELRGQRSESWDALVVFDSVVVKTALIQTKSALIQTKSALIQTKTALIQTKTALIQTQDRTNPDQDRINPDQDRTNPDQDRTNPDQDRTNPDQDRTNPDQDRTNPDQDHTNPDQDHTNPDQDHITPHYQDQKI</sequence>
<dbReference type="Proteomes" id="UP001460270">
    <property type="component" value="Unassembled WGS sequence"/>
</dbReference>
<name>A0AAW0P385_9GOBI</name>
<organism evidence="2 3">
    <name type="scientific">Mugilogobius chulae</name>
    <name type="common">yellowstripe goby</name>
    <dbReference type="NCBI Taxonomy" id="88201"/>
    <lineage>
        <taxon>Eukaryota</taxon>
        <taxon>Metazoa</taxon>
        <taxon>Chordata</taxon>
        <taxon>Craniata</taxon>
        <taxon>Vertebrata</taxon>
        <taxon>Euteleostomi</taxon>
        <taxon>Actinopterygii</taxon>
        <taxon>Neopterygii</taxon>
        <taxon>Teleostei</taxon>
        <taxon>Neoteleostei</taxon>
        <taxon>Acanthomorphata</taxon>
        <taxon>Gobiaria</taxon>
        <taxon>Gobiiformes</taxon>
        <taxon>Gobioidei</taxon>
        <taxon>Gobiidae</taxon>
        <taxon>Gobionellinae</taxon>
        <taxon>Mugilogobius</taxon>
    </lineage>
</organism>
<reference evidence="3" key="1">
    <citation type="submission" date="2024-04" db="EMBL/GenBank/DDBJ databases">
        <title>Salinicola lusitanus LLJ914,a marine bacterium isolated from the Okinawa Trough.</title>
        <authorList>
            <person name="Li J."/>
        </authorList>
    </citation>
    <scope>NUCLEOTIDE SEQUENCE [LARGE SCALE GENOMIC DNA]</scope>
</reference>
<proteinExistence type="predicted"/>
<keyword evidence="3" id="KW-1185">Reference proteome</keyword>
<evidence type="ECO:0000313" key="2">
    <source>
        <dbReference type="EMBL" id="KAK7909298.1"/>
    </source>
</evidence>
<protein>
    <submittedName>
        <fullName evidence="2">Uncharacterized protein</fullName>
    </submittedName>
</protein>
<dbReference type="AlphaFoldDB" id="A0AAW0P385"/>
<dbReference type="EMBL" id="JBBPFD010000010">
    <property type="protein sequence ID" value="KAK7909298.1"/>
    <property type="molecule type" value="Genomic_DNA"/>
</dbReference>
<gene>
    <name evidence="2" type="ORF">WMY93_013982</name>
</gene>
<feature type="compositionally biased region" description="Basic and acidic residues" evidence="1">
    <location>
        <begin position="163"/>
        <end position="235"/>
    </location>
</feature>
<comment type="caution">
    <text evidence="2">The sequence shown here is derived from an EMBL/GenBank/DDBJ whole genome shotgun (WGS) entry which is preliminary data.</text>
</comment>
<evidence type="ECO:0000313" key="3">
    <source>
        <dbReference type="Proteomes" id="UP001460270"/>
    </source>
</evidence>
<accession>A0AAW0P385</accession>